<organism evidence="12 13">
    <name type="scientific">Candidatus Anaerotruncus excrementipullorum</name>
    <dbReference type="NCBI Taxonomy" id="2838465"/>
    <lineage>
        <taxon>Bacteria</taxon>
        <taxon>Bacillati</taxon>
        <taxon>Bacillota</taxon>
        <taxon>Clostridia</taxon>
        <taxon>Eubacteriales</taxon>
        <taxon>Oscillospiraceae</taxon>
        <taxon>Anaerotruncus</taxon>
    </lineage>
</organism>
<protein>
    <submittedName>
        <fullName evidence="12">Transcriptional repressor</fullName>
    </submittedName>
</protein>
<evidence type="ECO:0000256" key="8">
    <source>
        <dbReference type="ARBA" id="ARBA00023015"/>
    </source>
</evidence>
<feature type="binding site" evidence="11">
    <location>
        <position position="133"/>
    </location>
    <ligand>
        <name>Zn(2+)</name>
        <dbReference type="ChEBI" id="CHEBI:29105"/>
    </ligand>
</feature>
<dbReference type="GO" id="GO:0008270">
    <property type="term" value="F:zinc ion binding"/>
    <property type="evidence" value="ECO:0007669"/>
    <property type="project" value="TreeGrafter"/>
</dbReference>
<keyword evidence="5" id="KW-0678">Repressor</keyword>
<dbReference type="GO" id="GO:0045892">
    <property type="term" value="P:negative regulation of DNA-templated transcription"/>
    <property type="evidence" value="ECO:0007669"/>
    <property type="project" value="TreeGrafter"/>
</dbReference>
<dbReference type="InterPro" id="IPR002481">
    <property type="entry name" value="FUR"/>
</dbReference>
<dbReference type="GO" id="GO:0000976">
    <property type="term" value="F:transcription cis-regulatory region binding"/>
    <property type="evidence" value="ECO:0007669"/>
    <property type="project" value="TreeGrafter"/>
</dbReference>
<dbReference type="PANTHER" id="PTHR33202">
    <property type="entry name" value="ZINC UPTAKE REGULATION PROTEIN"/>
    <property type="match status" value="1"/>
</dbReference>
<evidence type="ECO:0000313" key="12">
    <source>
        <dbReference type="EMBL" id="HIX65778.1"/>
    </source>
</evidence>
<dbReference type="PANTHER" id="PTHR33202:SF2">
    <property type="entry name" value="FERRIC UPTAKE REGULATION PROTEIN"/>
    <property type="match status" value="1"/>
</dbReference>
<evidence type="ECO:0000256" key="1">
    <source>
        <dbReference type="ARBA" id="ARBA00004496"/>
    </source>
</evidence>
<evidence type="ECO:0000256" key="4">
    <source>
        <dbReference type="ARBA" id="ARBA00022490"/>
    </source>
</evidence>
<evidence type="ECO:0000256" key="5">
    <source>
        <dbReference type="ARBA" id="ARBA00022491"/>
    </source>
</evidence>
<reference evidence="12" key="1">
    <citation type="journal article" date="2021" name="PeerJ">
        <title>Extensive microbial diversity within the chicken gut microbiome revealed by metagenomics and culture.</title>
        <authorList>
            <person name="Gilroy R."/>
            <person name="Ravi A."/>
            <person name="Getino M."/>
            <person name="Pursley I."/>
            <person name="Horton D.L."/>
            <person name="Alikhan N.F."/>
            <person name="Baker D."/>
            <person name="Gharbi K."/>
            <person name="Hall N."/>
            <person name="Watson M."/>
            <person name="Adriaenssens E.M."/>
            <person name="Foster-Nyarko E."/>
            <person name="Jarju S."/>
            <person name="Secka A."/>
            <person name="Antonio M."/>
            <person name="Oren A."/>
            <person name="Chaudhuri R.R."/>
            <person name="La Ragione R."/>
            <person name="Hildebrand F."/>
            <person name="Pallen M.J."/>
        </authorList>
    </citation>
    <scope>NUCLEOTIDE SEQUENCE</scope>
    <source>
        <strain evidence="12">CHK188-5543</strain>
    </source>
</reference>
<evidence type="ECO:0000313" key="13">
    <source>
        <dbReference type="Proteomes" id="UP000886800"/>
    </source>
</evidence>
<evidence type="ECO:0000256" key="7">
    <source>
        <dbReference type="ARBA" id="ARBA00022833"/>
    </source>
</evidence>
<dbReference type="Proteomes" id="UP000886800">
    <property type="component" value="Unassembled WGS sequence"/>
</dbReference>
<dbReference type="CDD" id="cd07153">
    <property type="entry name" value="Fur_like"/>
    <property type="match status" value="1"/>
</dbReference>
<evidence type="ECO:0000256" key="6">
    <source>
        <dbReference type="ARBA" id="ARBA00022723"/>
    </source>
</evidence>
<comment type="similarity">
    <text evidence="2">Belongs to the Fur family.</text>
</comment>
<dbReference type="InterPro" id="IPR043135">
    <property type="entry name" value="Fur_C"/>
</dbReference>
<keyword evidence="6 11" id="KW-0479">Metal-binding</keyword>
<comment type="cofactor">
    <cofactor evidence="11">
        <name>Zn(2+)</name>
        <dbReference type="ChEBI" id="CHEBI:29105"/>
    </cofactor>
    <text evidence="11">Binds 1 zinc ion per subunit.</text>
</comment>
<dbReference type="Gene3D" id="3.30.1490.190">
    <property type="match status" value="1"/>
</dbReference>
<dbReference type="SUPFAM" id="SSF46785">
    <property type="entry name" value="Winged helix' DNA-binding domain"/>
    <property type="match status" value="1"/>
</dbReference>
<proteinExistence type="inferred from homology"/>
<dbReference type="GO" id="GO:0003700">
    <property type="term" value="F:DNA-binding transcription factor activity"/>
    <property type="evidence" value="ECO:0007669"/>
    <property type="project" value="InterPro"/>
</dbReference>
<keyword evidence="7 11" id="KW-0862">Zinc</keyword>
<feature type="binding site" evidence="11">
    <location>
        <position position="93"/>
    </location>
    <ligand>
        <name>Zn(2+)</name>
        <dbReference type="ChEBI" id="CHEBI:29105"/>
    </ligand>
</feature>
<keyword evidence="9" id="KW-0238">DNA-binding</keyword>
<sequence>MSTAEGYRTRQRELILQFLMENRQRHLSAEEIGDYLRAQGSPVSRATIYRYLDRLTEQGKVRRYFLEEGTGACYQFSDGEGCREHFHLKCLGCGKLFHVECDYLDQVQAHIYAHHQFTIDNTKTVLYGLCAGCAAKRSEQP</sequence>
<dbReference type="InterPro" id="IPR036390">
    <property type="entry name" value="WH_DNA-bd_sf"/>
</dbReference>
<name>A0A9D1WRH4_9FIRM</name>
<evidence type="ECO:0000256" key="11">
    <source>
        <dbReference type="PIRSR" id="PIRSR602481-1"/>
    </source>
</evidence>
<keyword evidence="4" id="KW-0963">Cytoplasm</keyword>
<evidence type="ECO:0000256" key="3">
    <source>
        <dbReference type="ARBA" id="ARBA00011738"/>
    </source>
</evidence>
<dbReference type="InterPro" id="IPR036388">
    <property type="entry name" value="WH-like_DNA-bd_sf"/>
</dbReference>
<evidence type="ECO:0000256" key="10">
    <source>
        <dbReference type="ARBA" id="ARBA00023163"/>
    </source>
</evidence>
<dbReference type="Gene3D" id="1.10.10.10">
    <property type="entry name" value="Winged helix-like DNA-binding domain superfamily/Winged helix DNA-binding domain"/>
    <property type="match status" value="1"/>
</dbReference>
<comment type="caution">
    <text evidence="12">The sequence shown here is derived from an EMBL/GenBank/DDBJ whole genome shotgun (WGS) entry which is preliminary data.</text>
</comment>
<dbReference type="AlphaFoldDB" id="A0A9D1WRH4"/>
<dbReference type="Pfam" id="PF01475">
    <property type="entry name" value="FUR"/>
    <property type="match status" value="1"/>
</dbReference>
<gene>
    <name evidence="12" type="ORF">H9736_05955</name>
</gene>
<feature type="binding site" evidence="11">
    <location>
        <position position="90"/>
    </location>
    <ligand>
        <name>Zn(2+)</name>
        <dbReference type="ChEBI" id="CHEBI:29105"/>
    </ligand>
</feature>
<evidence type="ECO:0000256" key="2">
    <source>
        <dbReference type="ARBA" id="ARBA00007957"/>
    </source>
</evidence>
<comment type="subunit">
    <text evidence="3">Homodimer.</text>
</comment>
<comment type="subcellular location">
    <subcellularLocation>
        <location evidence="1">Cytoplasm</location>
    </subcellularLocation>
</comment>
<keyword evidence="8" id="KW-0805">Transcription regulation</keyword>
<dbReference type="EMBL" id="DXES01000126">
    <property type="protein sequence ID" value="HIX65778.1"/>
    <property type="molecule type" value="Genomic_DNA"/>
</dbReference>
<keyword evidence="10" id="KW-0804">Transcription</keyword>
<dbReference type="GO" id="GO:0005829">
    <property type="term" value="C:cytosol"/>
    <property type="evidence" value="ECO:0007669"/>
    <property type="project" value="TreeGrafter"/>
</dbReference>
<feature type="binding site" evidence="11">
    <location>
        <position position="130"/>
    </location>
    <ligand>
        <name>Zn(2+)</name>
        <dbReference type="ChEBI" id="CHEBI:29105"/>
    </ligand>
</feature>
<reference evidence="12" key="2">
    <citation type="submission" date="2021-04" db="EMBL/GenBank/DDBJ databases">
        <authorList>
            <person name="Gilroy R."/>
        </authorList>
    </citation>
    <scope>NUCLEOTIDE SEQUENCE</scope>
    <source>
        <strain evidence="12">CHK188-5543</strain>
    </source>
</reference>
<dbReference type="GO" id="GO:1900376">
    <property type="term" value="P:regulation of secondary metabolite biosynthetic process"/>
    <property type="evidence" value="ECO:0007669"/>
    <property type="project" value="TreeGrafter"/>
</dbReference>
<evidence type="ECO:0000256" key="9">
    <source>
        <dbReference type="ARBA" id="ARBA00023125"/>
    </source>
</evidence>
<accession>A0A9D1WRH4</accession>